<keyword evidence="2" id="KW-1185">Reference proteome</keyword>
<evidence type="ECO:0000313" key="1">
    <source>
        <dbReference type="EMBL" id="MDF2257425.1"/>
    </source>
</evidence>
<protein>
    <submittedName>
        <fullName evidence="1">YncE family protein</fullName>
    </submittedName>
</protein>
<organism evidence="1 2">
    <name type="scientific">Streptantibioticus ferralitis</name>
    <dbReference type="NCBI Taxonomy" id="236510"/>
    <lineage>
        <taxon>Bacteria</taxon>
        <taxon>Bacillati</taxon>
        <taxon>Actinomycetota</taxon>
        <taxon>Actinomycetes</taxon>
        <taxon>Kitasatosporales</taxon>
        <taxon>Streptomycetaceae</taxon>
        <taxon>Streptantibioticus</taxon>
    </lineage>
</organism>
<dbReference type="PANTHER" id="PTHR47197">
    <property type="entry name" value="PROTEIN NIRF"/>
    <property type="match status" value="1"/>
</dbReference>
<comment type="caution">
    <text evidence="1">The sequence shown here is derived from an EMBL/GenBank/DDBJ whole genome shotgun (WGS) entry which is preliminary data.</text>
</comment>
<sequence>MTSGLTAALTLPAVNGAKPTCYLFQGTWAARYTQDGQAWTFDSPFGLPQHVCTLWPGLAATVGHHPYVGAFTAKNEIYFLRPDHLVRYNIAKDKVESADDAKPGNTFKLDHLGEEFLKSLSGAMDTPKGIYLFSGPRWALFQLNTGALRKQGTLSTTVLTGVDGACWLPGADSGYLFREDRYYTCTAADDGTLTAAAGGAITDLWKGAPLRRPLADLYAAGDEARLPVRFRTDLDLSTDAGPSVRTVKAEGTVIQGDGLKTAYGRACWSVSPDGKHAFLTNQRKVVVVDLDKVASGTSVIRGKDVDQALWDAVVTGDGNHLWVTNAGMTDSHGKTLHDVDVSEGGAATDVSHYIGGAAYGLALSAKGDRAFVGVERNAADAAVVVVNTGNGSTISTLPLSDPDGKAPQPIVRRVAVTPDGGTVFAARGDGSVAKLKGTEPLVPIPLTDLTIRDLAVSSDGRQLCAVAPHDDGSVAIVDTETNAVRRAKLPHDAMDPCGVVIDPNGGFAYVAGYIRDAADDAKGRVWVVDLTSAELAATVEADWGAERTPITYLALGWRWA</sequence>
<dbReference type="InterPro" id="IPR015943">
    <property type="entry name" value="WD40/YVTN_repeat-like_dom_sf"/>
</dbReference>
<proteinExistence type="predicted"/>
<dbReference type="InterPro" id="IPR036375">
    <property type="entry name" value="Hemopexin-like_dom_sf"/>
</dbReference>
<name>A0ABT5Z0Q4_9ACTN</name>
<accession>A0ABT5Z0Q4</accession>
<dbReference type="InterPro" id="IPR051200">
    <property type="entry name" value="Host-pathogen_enzymatic-act"/>
</dbReference>
<gene>
    <name evidence="1" type="ORF">P2L57_17340</name>
</gene>
<dbReference type="Gene3D" id="2.130.10.10">
    <property type="entry name" value="YVTN repeat-like/Quinoprotein amine dehydrogenase"/>
    <property type="match status" value="2"/>
</dbReference>
<evidence type="ECO:0000313" key="2">
    <source>
        <dbReference type="Proteomes" id="UP001220022"/>
    </source>
</evidence>
<dbReference type="Gene3D" id="2.110.10.10">
    <property type="entry name" value="Hemopexin-like domain"/>
    <property type="match status" value="1"/>
</dbReference>
<dbReference type="PANTHER" id="PTHR47197:SF3">
    <property type="entry name" value="DIHYDRO-HEME D1 DEHYDROGENASE"/>
    <property type="match status" value="1"/>
</dbReference>
<dbReference type="RefSeq" id="WP_275815397.1">
    <property type="nucleotide sequence ID" value="NZ_BAAANM010000001.1"/>
</dbReference>
<dbReference type="EMBL" id="JARHTQ010000010">
    <property type="protein sequence ID" value="MDF2257425.1"/>
    <property type="molecule type" value="Genomic_DNA"/>
</dbReference>
<dbReference type="SUPFAM" id="SSF50923">
    <property type="entry name" value="Hemopexin-like domain"/>
    <property type="match status" value="1"/>
</dbReference>
<reference evidence="1 2" key="1">
    <citation type="submission" date="2023-03" db="EMBL/GenBank/DDBJ databases">
        <title>Draft genome sequence of type strain Streptomyces ferralitis JCM 14344.</title>
        <authorList>
            <person name="Klaysubun C."/>
            <person name="Duangmal K."/>
        </authorList>
    </citation>
    <scope>NUCLEOTIDE SEQUENCE [LARGE SCALE GENOMIC DNA]</scope>
    <source>
        <strain evidence="1 2">JCM 14344</strain>
    </source>
</reference>
<dbReference type="SUPFAM" id="SSF69322">
    <property type="entry name" value="Tricorn protease domain 2"/>
    <property type="match status" value="1"/>
</dbReference>
<dbReference type="Proteomes" id="UP001220022">
    <property type="component" value="Unassembled WGS sequence"/>
</dbReference>